<evidence type="ECO:0000313" key="4">
    <source>
        <dbReference type="Proteomes" id="UP000321306"/>
    </source>
</evidence>
<reference evidence="3 4" key="1">
    <citation type="submission" date="2019-07" db="EMBL/GenBank/DDBJ databases">
        <title>Whole genome shotgun sequence of Deinococcus cellulosilyticus NBRC 106333.</title>
        <authorList>
            <person name="Hosoyama A."/>
            <person name="Uohara A."/>
            <person name="Ohji S."/>
            <person name="Ichikawa N."/>
        </authorList>
    </citation>
    <scope>NUCLEOTIDE SEQUENCE [LARGE SCALE GENOMIC DNA]</scope>
    <source>
        <strain evidence="3 4">NBRC 106333</strain>
    </source>
</reference>
<name>A0A511NAH9_DEIC1</name>
<accession>A0A511NAH9</accession>
<evidence type="ECO:0000256" key="2">
    <source>
        <dbReference type="SAM" id="Phobius"/>
    </source>
</evidence>
<keyword evidence="2" id="KW-0812">Transmembrane</keyword>
<keyword evidence="4" id="KW-1185">Reference proteome</keyword>
<sequence length="112" mass="12879">MIVNKTVVQQRKTASDQLTGRIFNPYNLISLMFVGFGIWMASFDSKGLPLLLLCLFLAAMVRLSFTIRREVVRLRQEIGEMNGNLKEQNQQRSTFTPVRISERKGHAGFKHH</sequence>
<protein>
    <submittedName>
        <fullName evidence="3">Uncharacterized protein</fullName>
    </submittedName>
</protein>
<dbReference type="Proteomes" id="UP000321306">
    <property type="component" value="Unassembled WGS sequence"/>
</dbReference>
<comment type="caution">
    <text evidence="3">The sequence shown here is derived from an EMBL/GenBank/DDBJ whole genome shotgun (WGS) entry which is preliminary data.</text>
</comment>
<dbReference type="RefSeq" id="WP_146891156.1">
    <property type="nucleotide sequence ID" value="NZ_BJXB01000045.1"/>
</dbReference>
<feature type="transmembrane region" description="Helical" evidence="2">
    <location>
        <begin position="21"/>
        <end position="41"/>
    </location>
</feature>
<dbReference type="AlphaFoldDB" id="A0A511NAH9"/>
<keyword evidence="2" id="KW-0472">Membrane</keyword>
<keyword evidence="2" id="KW-1133">Transmembrane helix</keyword>
<feature type="compositionally biased region" description="Polar residues" evidence="1">
    <location>
        <begin position="85"/>
        <end position="96"/>
    </location>
</feature>
<feature type="region of interest" description="Disordered" evidence="1">
    <location>
        <begin position="84"/>
        <end position="112"/>
    </location>
</feature>
<evidence type="ECO:0000313" key="3">
    <source>
        <dbReference type="EMBL" id="GEM49829.1"/>
    </source>
</evidence>
<proteinExistence type="predicted"/>
<evidence type="ECO:0000256" key="1">
    <source>
        <dbReference type="SAM" id="MobiDB-lite"/>
    </source>
</evidence>
<dbReference type="EMBL" id="BJXB01000045">
    <property type="protein sequence ID" value="GEM49829.1"/>
    <property type="molecule type" value="Genomic_DNA"/>
</dbReference>
<organism evidence="3 4">
    <name type="scientific">Deinococcus cellulosilyticus (strain DSM 18568 / NBRC 106333 / KACC 11606 / 5516J-15)</name>
    <dbReference type="NCBI Taxonomy" id="1223518"/>
    <lineage>
        <taxon>Bacteria</taxon>
        <taxon>Thermotogati</taxon>
        <taxon>Deinococcota</taxon>
        <taxon>Deinococci</taxon>
        <taxon>Deinococcales</taxon>
        <taxon>Deinococcaceae</taxon>
        <taxon>Deinococcus</taxon>
    </lineage>
</organism>
<gene>
    <name evidence="3" type="ORF">DC3_54640</name>
</gene>
<feature type="transmembrane region" description="Helical" evidence="2">
    <location>
        <begin position="47"/>
        <end position="65"/>
    </location>
</feature>